<evidence type="ECO:0000313" key="3">
    <source>
        <dbReference type="Proteomes" id="UP000643610"/>
    </source>
</evidence>
<evidence type="ECO:0000256" key="1">
    <source>
        <dbReference type="SAM" id="SignalP"/>
    </source>
</evidence>
<accession>A0ABR6XRI9</accession>
<keyword evidence="3" id="KW-1185">Reference proteome</keyword>
<keyword evidence="1" id="KW-0732">Signal</keyword>
<proteinExistence type="predicted"/>
<dbReference type="RefSeq" id="WP_186891102.1">
    <property type="nucleotide sequence ID" value="NZ_JACOFU010000004.1"/>
</dbReference>
<organism evidence="2 3">
    <name type="scientific">Undibacterium amnicola</name>
    <dbReference type="NCBI Taxonomy" id="1834038"/>
    <lineage>
        <taxon>Bacteria</taxon>
        <taxon>Pseudomonadati</taxon>
        <taxon>Pseudomonadota</taxon>
        <taxon>Betaproteobacteria</taxon>
        <taxon>Burkholderiales</taxon>
        <taxon>Oxalobacteraceae</taxon>
        <taxon>Undibacterium</taxon>
    </lineage>
</organism>
<dbReference type="EMBL" id="JACOFU010000004">
    <property type="protein sequence ID" value="MBC3832056.1"/>
    <property type="molecule type" value="Genomic_DNA"/>
</dbReference>
<reference evidence="2 3" key="1">
    <citation type="submission" date="2020-08" db="EMBL/GenBank/DDBJ databases">
        <title>Novel species isolated from subtropical streams in China.</title>
        <authorList>
            <person name="Lu H."/>
        </authorList>
    </citation>
    <scope>NUCLEOTIDE SEQUENCE [LARGE SCALE GENOMIC DNA]</scope>
    <source>
        <strain evidence="2 3">KCTC 52442</strain>
    </source>
</reference>
<sequence length="68" mass="7006">MKRLLLALACSIGIGMAFSASAINNGGCLQGCGMGKAKCLAKASTPQQKQSCNTSWANCTKNCNKHGN</sequence>
<evidence type="ECO:0000313" key="2">
    <source>
        <dbReference type="EMBL" id="MBC3832056.1"/>
    </source>
</evidence>
<comment type="caution">
    <text evidence="2">The sequence shown here is derived from an EMBL/GenBank/DDBJ whole genome shotgun (WGS) entry which is preliminary data.</text>
</comment>
<feature type="chain" id="PRO_5047523799" evidence="1">
    <location>
        <begin position="23"/>
        <end position="68"/>
    </location>
</feature>
<protein>
    <submittedName>
        <fullName evidence="2">Uncharacterized protein</fullName>
    </submittedName>
</protein>
<name>A0ABR6XRI9_9BURK</name>
<dbReference type="Proteomes" id="UP000643610">
    <property type="component" value="Unassembled WGS sequence"/>
</dbReference>
<gene>
    <name evidence="2" type="ORF">H8K33_11090</name>
</gene>
<feature type="signal peptide" evidence="1">
    <location>
        <begin position="1"/>
        <end position="22"/>
    </location>
</feature>